<dbReference type="PANTHER" id="PTHR24096">
    <property type="entry name" value="LONG-CHAIN-FATTY-ACID--COA LIGASE"/>
    <property type="match status" value="1"/>
</dbReference>
<feature type="domain" description="AMP-binding enzyme C-terminal" evidence="4">
    <location>
        <begin position="398"/>
        <end position="479"/>
    </location>
</feature>
<organism evidence="5 6">
    <name type="scientific">Scytalidium lignicola</name>
    <name type="common">Hyphomycete</name>
    <dbReference type="NCBI Taxonomy" id="5539"/>
    <lineage>
        <taxon>Eukaryota</taxon>
        <taxon>Fungi</taxon>
        <taxon>Dikarya</taxon>
        <taxon>Ascomycota</taxon>
        <taxon>Pezizomycotina</taxon>
        <taxon>Leotiomycetes</taxon>
        <taxon>Leotiomycetes incertae sedis</taxon>
        <taxon>Scytalidium</taxon>
    </lineage>
</organism>
<feature type="domain" description="AMP-dependent synthetase/ligase" evidence="3">
    <location>
        <begin position="34"/>
        <end position="140"/>
    </location>
</feature>
<evidence type="ECO:0000313" key="5">
    <source>
        <dbReference type="EMBL" id="RFU33146.1"/>
    </source>
</evidence>
<comment type="similarity">
    <text evidence="1">Belongs to the ATP-dependent AMP-binding enzyme family.</text>
</comment>
<dbReference type="InterPro" id="IPR000873">
    <property type="entry name" value="AMP-dep_synth/lig_dom"/>
</dbReference>
<keyword evidence="2" id="KW-0436">Ligase</keyword>
<feature type="domain" description="AMP-dependent synthetase/ligase" evidence="3">
    <location>
        <begin position="196"/>
        <end position="347"/>
    </location>
</feature>
<sequence>MPFPSHEPDIQFPSDLPIWTWLFDSQFSCLQSKGKSAIKGYRDSVTGQVLSYDEVKKASTFVSTALAYRYSIRPGDSIMIMSHNTIMYPIALFAVLRIGAIISGAAPGYTVNEMVHVLEKSRAKFIFVDHDSADTSAAAAEIVGINRFNIVMLDGEKPSYTNLRDLYAFGATRSLENQCPTWNFPVGQTAADIMQLPVLLNQEVVIMKKFNMKDMLEATVKYRCNELWLVPPILVRLVNDPIPKNCDLSFVKQFNTGAAPLLPEIIAKLAKAFPNAGIKQGWGMTESASCITSTPPKYLSYEYAHTVGVAVPGTVLKIIDPASGKELGIGEQGEILAKGPQITMGYLSNESATRETYDSDGFLHTGDLGAIDTEGLVTIHDRIKELIKVKGIGIAPTELEDLLLGHPLIHDCAVIGIPNLYAGEVPKAFVVLALPASPNSVTEHCKNIIEYVKARTIRPKWLDGGVEVLKEIPKSAAGKILRRVLKDLEKRKIANEKRTL</sequence>
<dbReference type="OrthoDB" id="6509636at2759"/>
<dbReference type="Gene3D" id="3.30.300.30">
    <property type="match status" value="1"/>
</dbReference>
<dbReference type="Pfam" id="PF00501">
    <property type="entry name" value="AMP-binding"/>
    <property type="match status" value="2"/>
</dbReference>
<dbReference type="EMBL" id="NCSJ02000040">
    <property type="protein sequence ID" value="RFU33146.1"/>
    <property type="molecule type" value="Genomic_DNA"/>
</dbReference>
<reference evidence="5 6" key="1">
    <citation type="submission" date="2018-05" db="EMBL/GenBank/DDBJ databases">
        <title>Draft genome sequence of Scytalidium lignicola DSM 105466, a ubiquitous saprotrophic fungus.</title>
        <authorList>
            <person name="Buettner E."/>
            <person name="Gebauer A.M."/>
            <person name="Hofrichter M."/>
            <person name="Liers C."/>
            <person name="Kellner H."/>
        </authorList>
    </citation>
    <scope>NUCLEOTIDE SEQUENCE [LARGE SCALE GENOMIC DNA]</scope>
    <source>
        <strain evidence="5 6">DSM 105466</strain>
    </source>
</reference>
<evidence type="ECO:0000313" key="6">
    <source>
        <dbReference type="Proteomes" id="UP000258309"/>
    </source>
</evidence>
<dbReference type="Proteomes" id="UP000258309">
    <property type="component" value="Unassembled WGS sequence"/>
</dbReference>
<dbReference type="AlphaFoldDB" id="A0A3E2HI95"/>
<evidence type="ECO:0000259" key="4">
    <source>
        <dbReference type="Pfam" id="PF13193"/>
    </source>
</evidence>
<dbReference type="Gene3D" id="2.30.38.10">
    <property type="entry name" value="Luciferase, Domain 3"/>
    <property type="match status" value="1"/>
</dbReference>
<protein>
    <submittedName>
        <fullName evidence="5">Uncharacterized protein</fullName>
    </submittedName>
</protein>
<comment type="caution">
    <text evidence="5">The sequence shown here is derived from an EMBL/GenBank/DDBJ whole genome shotgun (WGS) entry which is preliminary data.</text>
</comment>
<dbReference type="GO" id="GO:0016405">
    <property type="term" value="F:CoA-ligase activity"/>
    <property type="evidence" value="ECO:0007669"/>
    <property type="project" value="TreeGrafter"/>
</dbReference>
<dbReference type="Gene3D" id="3.40.50.980">
    <property type="match status" value="2"/>
</dbReference>
<evidence type="ECO:0000256" key="2">
    <source>
        <dbReference type="ARBA" id="ARBA00022598"/>
    </source>
</evidence>
<feature type="non-terminal residue" evidence="5">
    <location>
        <position position="500"/>
    </location>
</feature>
<feature type="non-terminal residue" evidence="5">
    <location>
        <position position="1"/>
    </location>
</feature>
<dbReference type="InterPro" id="IPR045851">
    <property type="entry name" value="AMP-bd_C_sf"/>
</dbReference>
<evidence type="ECO:0000259" key="3">
    <source>
        <dbReference type="Pfam" id="PF00501"/>
    </source>
</evidence>
<evidence type="ECO:0000256" key="1">
    <source>
        <dbReference type="ARBA" id="ARBA00006432"/>
    </source>
</evidence>
<dbReference type="OMA" id="RVAAYKY"/>
<accession>A0A3E2HI95</accession>
<dbReference type="SUPFAM" id="SSF56801">
    <property type="entry name" value="Acetyl-CoA synthetase-like"/>
    <property type="match status" value="1"/>
</dbReference>
<keyword evidence="6" id="KW-1185">Reference proteome</keyword>
<proteinExistence type="inferred from homology"/>
<name>A0A3E2HI95_SCYLI</name>
<dbReference type="PANTHER" id="PTHR24096:SF149">
    <property type="entry name" value="AMP-BINDING DOMAIN-CONTAINING PROTEIN-RELATED"/>
    <property type="match status" value="1"/>
</dbReference>
<dbReference type="STRING" id="5539.A0A3E2HI95"/>
<dbReference type="InterPro" id="IPR025110">
    <property type="entry name" value="AMP-bd_C"/>
</dbReference>
<gene>
    <name evidence="5" type="ORF">B7463_g3186</name>
</gene>
<dbReference type="Pfam" id="PF13193">
    <property type="entry name" value="AMP-binding_C"/>
    <property type="match status" value="1"/>
</dbReference>